<evidence type="ECO:0000259" key="1">
    <source>
        <dbReference type="PROSITE" id="PS50097"/>
    </source>
</evidence>
<accession>A0A1B9I6U7</accession>
<dbReference type="GeneID" id="30171686"/>
<evidence type="ECO:0000313" key="4">
    <source>
        <dbReference type="Proteomes" id="UP000094020"/>
    </source>
</evidence>
<keyword evidence="4" id="KW-1185">Reference proteome</keyword>
<dbReference type="InterPro" id="IPR011333">
    <property type="entry name" value="SKP1/BTB/POZ_sf"/>
</dbReference>
<dbReference type="Pfam" id="PF00651">
    <property type="entry name" value="BTB"/>
    <property type="match status" value="1"/>
</dbReference>
<evidence type="ECO:0000313" key="3">
    <source>
        <dbReference type="EMBL" id="WWC69029.1"/>
    </source>
</evidence>
<dbReference type="Proteomes" id="UP000094020">
    <property type="component" value="Chromosome 3"/>
</dbReference>
<dbReference type="EMBL" id="KI894009">
    <property type="protein sequence ID" value="OCF51250.1"/>
    <property type="molecule type" value="Genomic_DNA"/>
</dbReference>
<proteinExistence type="predicted"/>
<organism evidence="2">
    <name type="scientific">Kwoniella pini CBS 10737</name>
    <dbReference type="NCBI Taxonomy" id="1296096"/>
    <lineage>
        <taxon>Eukaryota</taxon>
        <taxon>Fungi</taxon>
        <taxon>Dikarya</taxon>
        <taxon>Basidiomycota</taxon>
        <taxon>Agaricomycotina</taxon>
        <taxon>Tremellomycetes</taxon>
        <taxon>Tremellales</taxon>
        <taxon>Cryptococcaceae</taxon>
        <taxon>Kwoniella</taxon>
    </lineage>
</organism>
<dbReference type="Gene3D" id="3.30.710.10">
    <property type="entry name" value="Potassium Channel Kv1.1, Chain A"/>
    <property type="match status" value="1"/>
</dbReference>
<feature type="domain" description="BTB" evidence="1">
    <location>
        <begin position="24"/>
        <end position="89"/>
    </location>
</feature>
<dbReference type="CDD" id="cd18186">
    <property type="entry name" value="BTB_POZ_ZBTB_KLHL-like"/>
    <property type="match status" value="1"/>
</dbReference>
<reference evidence="2" key="1">
    <citation type="submission" date="2013-07" db="EMBL/GenBank/DDBJ databases">
        <title>The Genome Sequence of Cryptococcus pinus CBS10737.</title>
        <authorList>
            <consortium name="The Broad Institute Genome Sequencing Platform"/>
            <person name="Cuomo C."/>
            <person name="Litvintseva A."/>
            <person name="Chen Y."/>
            <person name="Heitman J."/>
            <person name="Sun S."/>
            <person name="Springer D."/>
            <person name="Dromer F."/>
            <person name="Young S.K."/>
            <person name="Zeng Q."/>
            <person name="Gargeya S."/>
            <person name="Fitzgerald M."/>
            <person name="Abouelleil A."/>
            <person name="Alvarado L."/>
            <person name="Berlin A.M."/>
            <person name="Chapman S.B."/>
            <person name="Dewar J."/>
            <person name="Goldberg J."/>
            <person name="Griggs A."/>
            <person name="Gujja S."/>
            <person name="Hansen M."/>
            <person name="Howarth C."/>
            <person name="Imamovic A."/>
            <person name="Larimer J."/>
            <person name="McCowan C."/>
            <person name="Murphy C."/>
            <person name="Pearson M."/>
            <person name="Priest M."/>
            <person name="Roberts A."/>
            <person name="Saif S."/>
            <person name="Shea T."/>
            <person name="Sykes S."/>
            <person name="Wortman J."/>
            <person name="Nusbaum C."/>
            <person name="Birren B."/>
        </authorList>
    </citation>
    <scope>NUCLEOTIDE SEQUENCE [LARGE SCALE GENOMIC DNA]</scope>
    <source>
        <strain evidence="2">CBS 10737</strain>
    </source>
</reference>
<dbReference type="SUPFAM" id="SSF54695">
    <property type="entry name" value="POZ domain"/>
    <property type="match status" value="1"/>
</dbReference>
<dbReference type="RefSeq" id="XP_019012469.1">
    <property type="nucleotide sequence ID" value="XM_019155066.1"/>
</dbReference>
<reference evidence="3" key="4">
    <citation type="submission" date="2024-02" db="EMBL/GenBank/DDBJ databases">
        <title>Comparative genomics of Cryptococcus and Kwoniella reveals pathogenesis evolution and contrasting modes of karyotype evolution via chromosome fusion or intercentromeric recombination.</title>
        <authorList>
            <person name="Coelho M.A."/>
            <person name="David-Palma M."/>
            <person name="Shea T."/>
            <person name="Bowers K."/>
            <person name="McGinley-Smith S."/>
            <person name="Mohammad A.W."/>
            <person name="Gnirke A."/>
            <person name="Yurkov A.M."/>
            <person name="Nowrousian M."/>
            <person name="Sun S."/>
            <person name="Cuomo C.A."/>
            <person name="Heitman J."/>
        </authorList>
    </citation>
    <scope>NUCLEOTIDE SEQUENCE</scope>
    <source>
        <strain evidence="3">CBS 10737</strain>
    </source>
</reference>
<reference evidence="2" key="3">
    <citation type="submission" date="2016-07" db="EMBL/GenBank/DDBJ databases">
        <title>Evolution of pathogenesis and genome organization in the Tremellales.</title>
        <authorList>
            <person name="Cuomo C."/>
            <person name="Litvintseva A."/>
            <person name="Heitman J."/>
            <person name="Chen Y."/>
            <person name="Sun S."/>
            <person name="Springer D."/>
            <person name="Dromer F."/>
            <person name="Young S."/>
            <person name="Zeng Q."/>
            <person name="Chapman S."/>
            <person name="Gujja S."/>
            <person name="Saif S."/>
            <person name="Birren B."/>
        </authorList>
    </citation>
    <scope>NUCLEOTIDE SEQUENCE</scope>
    <source>
        <strain evidence="2">CBS 10737</strain>
    </source>
</reference>
<dbReference type="KEGG" id="kpin:30171686"/>
<sequence length="231" mass="26687">MSNIYIGKGGKEYRYHENFNDTDKDLVIISSDDIAFRVDSFILQAHSSVFRSMLSINNSENNDVHLDHSHQALEMYLSALNGYELKLKCYHWKSFKEGIELCNLYDTPFIGTKMLSQVTPIDLFGDHIGHELFVLASTFNDILTACRIISTCGANRACYAKAADEFWTLDEWDGSHLDRLPSRWIWAYVRAHTERTRKLDIKSTWDDISTRFRKLLLPVSGYRICSIENIS</sequence>
<protein>
    <recommendedName>
        <fullName evidence="1">BTB domain-containing protein</fullName>
    </recommendedName>
</protein>
<evidence type="ECO:0000313" key="2">
    <source>
        <dbReference type="EMBL" id="OCF51250.1"/>
    </source>
</evidence>
<dbReference type="EMBL" id="CP144521">
    <property type="protein sequence ID" value="WWC69029.1"/>
    <property type="molecule type" value="Genomic_DNA"/>
</dbReference>
<reference evidence="3" key="2">
    <citation type="submission" date="2013-07" db="EMBL/GenBank/DDBJ databases">
        <authorList>
            <consortium name="The Broad Institute Genome Sequencing Platform"/>
            <person name="Cuomo C."/>
            <person name="Litvintseva A."/>
            <person name="Chen Y."/>
            <person name="Heitman J."/>
            <person name="Sun S."/>
            <person name="Springer D."/>
            <person name="Dromer F."/>
            <person name="Young S.K."/>
            <person name="Zeng Q."/>
            <person name="Gargeya S."/>
            <person name="Fitzgerald M."/>
            <person name="Abouelleil A."/>
            <person name="Alvarado L."/>
            <person name="Berlin A.M."/>
            <person name="Chapman S.B."/>
            <person name="Dewar J."/>
            <person name="Goldberg J."/>
            <person name="Griggs A."/>
            <person name="Gujja S."/>
            <person name="Hansen M."/>
            <person name="Howarth C."/>
            <person name="Imamovic A."/>
            <person name="Larimer J."/>
            <person name="McCowan C."/>
            <person name="Murphy C."/>
            <person name="Pearson M."/>
            <person name="Priest M."/>
            <person name="Roberts A."/>
            <person name="Saif S."/>
            <person name="Shea T."/>
            <person name="Sykes S."/>
            <person name="Wortman J."/>
            <person name="Nusbaum C."/>
            <person name="Birren B."/>
        </authorList>
    </citation>
    <scope>NUCLEOTIDE SEQUENCE</scope>
    <source>
        <strain evidence="3">CBS 10737</strain>
    </source>
</reference>
<name>A0A1B9I6U7_9TREE</name>
<dbReference type="PROSITE" id="PS50097">
    <property type="entry name" value="BTB"/>
    <property type="match status" value="1"/>
</dbReference>
<dbReference type="OrthoDB" id="2594518at2759"/>
<gene>
    <name evidence="2" type="ORF">I206_03317</name>
    <name evidence="3" type="ORF">I206_102965</name>
</gene>
<dbReference type="AlphaFoldDB" id="A0A1B9I6U7"/>
<dbReference type="InterPro" id="IPR000210">
    <property type="entry name" value="BTB/POZ_dom"/>
</dbReference>